<reference evidence="1 2" key="1">
    <citation type="journal article" date="2014" name="Curr. Biol.">
        <title>The genome of the clonal raider ant Cerapachys biroi.</title>
        <authorList>
            <person name="Oxley P.R."/>
            <person name="Ji L."/>
            <person name="Fetter-Pruneda I."/>
            <person name="McKenzie S.K."/>
            <person name="Li C."/>
            <person name="Hu H."/>
            <person name="Zhang G."/>
            <person name="Kronauer D.J."/>
        </authorList>
    </citation>
    <scope>NUCLEOTIDE SEQUENCE [LARGE SCALE GENOMIC DNA]</scope>
</reference>
<evidence type="ECO:0000313" key="2">
    <source>
        <dbReference type="Proteomes" id="UP000053097"/>
    </source>
</evidence>
<dbReference type="AlphaFoldDB" id="A0A026X1P2"/>
<dbReference type="EMBL" id="KK107026">
    <property type="protein sequence ID" value="EZA62182.1"/>
    <property type="molecule type" value="Genomic_DNA"/>
</dbReference>
<dbReference type="OrthoDB" id="7549597at2759"/>
<keyword evidence="2" id="KW-1185">Reference proteome</keyword>
<proteinExistence type="predicted"/>
<dbReference type="Proteomes" id="UP000053097">
    <property type="component" value="Unassembled WGS sequence"/>
</dbReference>
<sequence length="84" mass="9567">MNSIKTKSRNRLLLSTTKSSLLASQCVSRTGGCDKFDVTEEMLHCMTKNKMYPDKALSKPNTSSSTTNQLDYEDLYEDIVFEEF</sequence>
<name>A0A026X1P2_OOCBI</name>
<evidence type="ECO:0000313" key="1">
    <source>
        <dbReference type="EMBL" id="EZA62182.1"/>
    </source>
</evidence>
<protein>
    <submittedName>
        <fullName evidence="1">Uncharacterized protein</fullName>
    </submittedName>
</protein>
<accession>A0A026X1P2</accession>
<gene>
    <name evidence="1" type="ORF">X777_02807</name>
</gene>
<organism evidence="1 2">
    <name type="scientific">Ooceraea biroi</name>
    <name type="common">Clonal raider ant</name>
    <name type="synonym">Cerapachys biroi</name>
    <dbReference type="NCBI Taxonomy" id="2015173"/>
    <lineage>
        <taxon>Eukaryota</taxon>
        <taxon>Metazoa</taxon>
        <taxon>Ecdysozoa</taxon>
        <taxon>Arthropoda</taxon>
        <taxon>Hexapoda</taxon>
        <taxon>Insecta</taxon>
        <taxon>Pterygota</taxon>
        <taxon>Neoptera</taxon>
        <taxon>Endopterygota</taxon>
        <taxon>Hymenoptera</taxon>
        <taxon>Apocrita</taxon>
        <taxon>Aculeata</taxon>
        <taxon>Formicoidea</taxon>
        <taxon>Formicidae</taxon>
        <taxon>Dorylinae</taxon>
        <taxon>Ooceraea</taxon>
    </lineage>
</organism>